<evidence type="ECO:0000256" key="4">
    <source>
        <dbReference type="ARBA" id="ARBA00022525"/>
    </source>
</evidence>
<evidence type="ECO:0000256" key="2">
    <source>
        <dbReference type="ARBA" id="ARBA00004613"/>
    </source>
</evidence>
<dbReference type="SUPFAM" id="SSF57302">
    <property type="entry name" value="Snake toxin-like"/>
    <property type="match status" value="2"/>
</dbReference>
<evidence type="ECO:0000256" key="1">
    <source>
        <dbReference type="ARBA" id="ARBA00004609"/>
    </source>
</evidence>
<evidence type="ECO:0000256" key="5">
    <source>
        <dbReference type="ARBA" id="ARBA00022622"/>
    </source>
</evidence>
<dbReference type="SMART" id="SM00134">
    <property type="entry name" value="LU"/>
    <property type="match status" value="2"/>
</dbReference>
<reference evidence="12" key="2">
    <citation type="submission" date="2025-09" db="UniProtKB">
        <authorList>
            <consortium name="Ensembl"/>
        </authorList>
    </citation>
    <scope>IDENTIFICATION</scope>
</reference>
<sequence length="272" mass="29411">MEGKPNNSVSFTSNGQMVTLAEEYCSTTLCNKVAPSVLDSLGARSRGHKRMECYSCSATDGSCSSSTLPQIRCLNPKDHCVDITALSASEEFPQDERYIKGCGRLSHCQEPLGFHNENSFYLLKCCNSSLCNNETRDYLESPLPPNGMMCYSCEGNSSQGCAPQNITLVQCQGPMTQCMEAVGIHNLYGPNTVLKGCASPSWCDAPYTSIYKHLSGIHSRCCTGDRCNNWVSSGTLNPFRRSRASPGIRALSGLPSTVLLLLGALLLSMEGS</sequence>
<keyword evidence="13" id="KW-1185">Reference proteome</keyword>
<dbReference type="FunFam" id="2.10.60.10:FF:000015">
    <property type="entry name" value="Urokinase plasminogen activator surface receptor"/>
    <property type="match status" value="1"/>
</dbReference>
<accession>A0A8D0HIM1</accession>
<keyword evidence="9" id="KW-0325">Glycoprotein</keyword>
<dbReference type="FunFam" id="2.10.60.10:FF:000019">
    <property type="entry name" value="Urokinase plasminogen activator surface receptor"/>
    <property type="match status" value="1"/>
</dbReference>
<name>A0A8D0HIM1_SPHPU</name>
<organism evidence="12 13">
    <name type="scientific">Sphenodon punctatus</name>
    <name type="common">Tuatara</name>
    <name type="synonym">Hatteria punctata</name>
    <dbReference type="NCBI Taxonomy" id="8508"/>
    <lineage>
        <taxon>Eukaryota</taxon>
        <taxon>Metazoa</taxon>
        <taxon>Chordata</taxon>
        <taxon>Craniata</taxon>
        <taxon>Vertebrata</taxon>
        <taxon>Euteleostomi</taxon>
        <taxon>Lepidosauria</taxon>
        <taxon>Sphenodontia</taxon>
        <taxon>Sphenodontidae</taxon>
        <taxon>Sphenodon</taxon>
    </lineage>
</organism>
<evidence type="ECO:0000313" key="13">
    <source>
        <dbReference type="Proteomes" id="UP000694392"/>
    </source>
</evidence>
<evidence type="ECO:0000256" key="8">
    <source>
        <dbReference type="ARBA" id="ARBA00023157"/>
    </source>
</evidence>
<dbReference type="CDD" id="cd23558">
    <property type="entry name" value="TFP_LU_ECD_uPAR_rpt3"/>
    <property type="match status" value="1"/>
</dbReference>
<proteinExistence type="predicted"/>
<dbReference type="GO" id="GO:0098552">
    <property type="term" value="C:side of membrane"/>
    <property type="evidence" value="ECO:0007669"/>
    <property type="project" value="UniProtKB-KW"/>
</dbReference>
<keyword evidence="6" id="KW-0732">Signal</keyword>
<keyword evidence="4" id="KW-0964">Secreted</keyword>
<dbReference type="Ensembl" id="ENSSPUT00000022410.1">
    <property type="protein sequence ID" value="ENSSPUP00000021017.1"/>
    <property type="gene ID" value="ENSSPUG00000016168.1"/>
</dbReference>
<dbReference type="GO" id="GO:0005886">
    <property type="term" value="C:plasma membrane"/>
    <property type="evidence" value="ECO:0007669"/>
    <property type="project" value="UniProtKB-SubCell"/>
</dbReference>
<keyword evidence="10" id="KW-0449">Lipoprotein</keyword>
<keyword evidence="3" id="KW-1003">Cell membrane</keyword>
<feature type="domain" description="UPAR/Ly6" evidence="11">
    <location>
        <begin position="51"/>
        <end position="139"/>
    </location>
</feature>
<dbReference type="Gene3D" id="2.10.60.10">
    <property type="entry name" value="CD59"/>
    <property type="match status" value="3"/>
</dbReference>
<comment type="subcellular location">
    <subcellularLocation>
        <location evidence="1">Cell membrane</location>
        <topology evidence="1">Lipid-anchor</topology>
        <topology evidence="1">GPI-anchor</topology>
    </subcellularLocation>
    <subcellularLocation>
        <location evidence="2">Secreted</location>
    </subcellularLocation>
</comment>
<evidence type="ECO:0000256" key="9">
    <source>
        <dbReference type="ARBA" id="ARBA00023180"/>
    </source>
</evidence>
<evidence type="ECO:0000256" key="10">
    <source>
        <dbReference type="ARBA" id="ARBA00023288"/>
    </source>
</evidence>
<evidence type="ECO:0000313" key="12">
    <source>
        <dbReference type="Ensembl" id="ENSSPUP00000021017.1"/>
    </source>
</evidence>
<evidence type="ECO:0000256" key="6">
    <source>
        <dbReference type="ARBA" id="ARBA00022729"/>
    </source>
</evidence>
<dbReference type="PANTHER" id="PTHR10624">
    <property type="entry name" value="UROKINASE PLASMINOGEN ACTIVATOR SURFACE RECEPTOR-RELATED"/>
    <property type="match status" value="1"/>
</dbReference>
<dbReference type="InterPro" id="IPR045860">
    <property type="entry name" value="Snake_toxin-like_sf"/>
</dbReference>
<evidence type="ECO:0000259" key="11">
    <source>
        <dbReference type="SMART" id="SM00134"/>
    </source>
</evidence>
<keyword evidence="8" id="KW-1015">Disulfide bond</keyword>
<dbReference type="CDD" id="cd23557">
    <property type="entry name" value="TFP_LU_ECD_uPAR_rpt2"/>
    <property type="match status" value="1"/>
</dbReference>
<dbReference type="Proteomes" id="UP000694392">
    <property type="component" value="Unplaced"/>
</dbReference>
<dbReference type="PANTHER" id="PTHR10624:SF6">
    <property type="entry name" value="UROKINASE PLASMINOGEN ACTIVATOR SURFACE RECEPTOR"/>
    <property type="match status" value="1"/>
</dbReference>
<feature type="domain" description="UPAR/Ly6" evidence="11">
    <location>
        <begin position="148"/>
        <end position="237"/>
    </location>
</feature>
<evidence type="ECO:0000256" key="3">
    <source>
        <dbReference type="ARBA" id="ARBA00022475"/>
    </source>
</evidence>
<dbReference type="Pfam" id="PF00021">
    <property type="entry name" value="UPAR_LY6"/>
    <property type="match status" value="2"/>
</dbReference>
<dbReference type="AlphaFoldDB" id="A0A8D0HIM1"/>
<dbReference type="OMA" id="CIDELCS"/>
<protein>
    <recommendedName>
        <fullName evidence="11">UPAR/Ly6 domain-containing protein</fullName>
    </recommendedName>
</protein>
<evidence type="ECO:0000256" key="7">
    <source>
        <dbReference type="ARBA" id="ARBA00023136"/>
    </source>
</evidence>
<dbReference type="GO" id="GO:0005576">
    <property type="term" value="C:extracellular region"/>
    <property type="evidence" value="ECO:0007669"/>
    <property type="project" value="UniProtKB-SubCell"/>
</dbReference>
<keyword evidence="7" id="KW-0472">Membrane</keyword>
<dbReference type="InterPro" id="IPR016054">
    <property type="entry name" value="LY6_UPA_recep-like"/>
</dbReference>
<reference evidence="12" key="1">
    <citation type="submission" date="2025-08" db="UniProtKB">
        <authorList>
            <consortium name="Ensembl"/>
        </authorList>
    </citation>
    <scope>IDENTIFICATION</scope>
</reference>
<dbReference type="GeneTree" id="ENSGT00940000153599"/>
<keyword evidence="5" id="KW-0336">GPI-anchor</keyword>